<sequence>MDKPLPEPTPVTQPYWDGLREHKVRIQYSPSAQQYVFYPRVLAPRTLADDLEWREVSGEATLYTFTVADRPTAPPWQDAVPQLLAVVELAEGPRLTTEMVGVEPAALQVGMRVRPVFEDHPDITLLKYTV</sequence>
<dbReference type="PANTHER" id="PTHR34075">
    <property type="entry name" value="BLR3430 PROTEIN"/>
    <property type="match status" value="1"/>
</dbReference>
<dbReference type="EMBL" id="JBHTBJ010000064">
    <property type="protein sequence ID" value="MFC7279878.1"/>
    <property type="molecule type" value="Genomic_DNA"/>
</dbReference>
<dbReference type="SUPFAM" id="SSF50249">
    <property type="entry name" value="Nucleic acid-binding proteins"/>
    <property type="match status" value="1"/>
</dbReference>
<keyword evidence="3" id="KW-1185">Reference proteome</keyword>
<dbReference type="InterPro" id="IPR052513">
    <property type="entry name" value="Thioester_dehydratase-like"/>
</dbReference>
<dbReference type="RefSeq" id="WP_378977627.1">
    <property type="nucleotide sequence ID" value="NZ_JBHTBJ010000064.1"/>
</dbReference>
<protein>
    <submittedName>
        <fullName evidence="2">Zn-ribbon domain-containing OB-fold protein</fullName>
    </submittedName>
</protein>
<evidence type="ECO:0000313" key="2">
    <source>
        <dbReference type="EMBL" id="MFC7279878.1"/>
    </source>
</evidence>
<dbReference type="PANTHER" id="PTHR34075:SF5">
    <property type="entry name" value="BLR3430 PROTEIN"/>
    <property type="match status" value="1"/>
</dbReference>
<organism evidence="2 3">
    <name type="scientific">Paractinoplanes rhizophilus</name>
    <dbReference type="NCBI Taxonomy" id="1416877"/>
    <lineage>
        <taxon>Bacteria</taxon>
        <taxon>Bacillati</taxon>
        <taxon>Actinomycetota</taxon>
        <taxon>Actinomycetes</taxon>
        <taxon>Micromonosporales</taxon>
        <taxon>Micromonosporaceae</taxon>
        <taxon>Paractinoplanes</taxon>
    </lineage>
</organism>
<gene>
    <name evidence="2" type="ORF">ACFQS1_38475</name>
</gene>
<dbReference type="InterPro" id="IPR002878">
    <property type="entry name" value="ChsH2_C"/>
</dbReference>
<name>A0ABW2I505_9ACTN</name>
<dbReference type="InterPro" id="IPR012340">
    <property type="entry name" value="NA-bd_OB-fold"/>
</dbReference>
<proteinExistence type="predicted"/>
<accession>A0ABW2I505</accession>
<evidence type="ECO:0000313" key="3">
    <source>
        <dbReference type="Proteomes" id="UP001596548"/>
    </source>
</evidence>
<dbReference type="Pfam" id="PF01796">
    <property type="entry name" value="OB_ChsH2_C"/>
    <property type="match status" value="1"/>
</dbReference>
<dbReference type="Proteomes" id="UP001596548">
    <property type="component" value="Unassembled WGS sequence"/>
</dbReference>
<feature type="domain" description="ChsH2 C-terminal OB-fold" evidence="1">
    <location>
        <begin position="53"/>
        <end position="118"/>
    </location>
</feature>
<evidence type="ECO:0000259" key="1">
    <source>
        <dbReference type="Pfam" id="PF01796"/>
    </source>
</evidence>
<reference evidence="3" key="1">
    <citation type="journal article" date="2019" name="Int. J. Syst. Evol. Microbiol.">
        <title>The Global Catalogue of Microorganisms (GCM) 10K type strain sequencing project: providing services to taxonomists for standard genome sequencing and annotation.</title>
        <authorList>
            <consortium name="The Broad Institute Genomics Platform"/>
            <consortium name="The Broad Institute Genome Sequencing Center for Infectious Disease"/>
            <person name="Wu L."/>
            <person name="Ma J."/>
        </authorList>
    </citation>
    <scope>NUCLEOTIDE SEQUENCE [LARGE SCALE GENOMIC DNA]</scope>
    <source>
        <strain evidence="3">XZYJT-10</strain>
    </source>
</reference>
<comment type="caution">
    <text evidence="2">The sequence shown here is derived from an EMBL/GenBank/DDBJ whole genome shotgun (WGS) entry which is preliminary data.</text>
</comment>